<name>A0A6M8BIL1_9CYAN</name>
<keyword evidence="1" id="KW-0175">Coiled coil</keyword>
<evidence type="ECO:0000313" key="5">
    <source>
        <dbReference type="Proteomes" id="UP000505210"/>
    </source>
</evidence>
<keyword evidence="5" id="KW-1185">Reference proteome</keyword>
<organism evidence="4 5">
    <name type="scientific">Thermoleptolyngbya sichuanensis A183</name>
    <dbReference type="NCBI Taxonomy" id="2737172"/>
    <lineage>
        <taxon>Bacteria</taxon>
        <taxon>Bacillati</taxon>
        <taxon>Cyanobacteriota</taxon>
        <taxon>Cyanophyceae</taxon>
        <taxon>Oculatellales</taxon>
        <taxon>Oculatellaceae</taxon>
        <taxon>Thermoleptolyngbya</taxon>
        <taxon>Thermoleptolyngbya sichuanensis</taxon>
    </lineage>
</organism>
<feature type="domain" description="ParB-like N-terminal" evidence="3">
    <location>
        <begin position="5"/>
        <end position="100"/>
    </location>
</feature>
<accession>A0A6M8BIL1</accession>
<dbReference type="Pfam" id="PF02195">
    <property type="entry name" value="ParB_N"/>
    <property type="match status" value="1"/>
</dbReference>
<feature type="coiled-coil region" evidence="1">
    <location>
        <begin position="129"/>
        <end position="164"/>
    </location>
</feature>
<sequence>MSEYYLVDVKSITSKVPRSQFAVNEIEALAKSILAAGGLLSPILLKQTGAESYEVLAGDREYYAAVRAREINPREAEMVNAFVVPEDVSDAAVEQFEQSRALHPSPPSVPSPDTQTPTLAPLSYMDQRVTNLESRLDAAIQDMKQTQQRDIQRLEQHLQALQQQIPQKVEPLETFNTAPPATLMQKLASAGIRGKTADTLIKNIEKARAKAPFTSFSDVVKRVEKLGDKRMLSILDAWNRVF</sequence>
<evidence type="ECO:0000259" key="3">
    <source>
        <dbReference type="SMART" id="SM00470"/>
    </source>
</evidence>
<dbReference type="InterPro" id="IPR036086">
    <property type="entry name" value="ParB/Sulfiredoxin_sf"/>
</dbReference>
<dbReference type="KEGG" id="theu:HPC62_20655"/>
<dbReference type="SUPFAM" id="SSF110849">
    <property type="entry name" value="ParB/Sulfiredoxin"/>
    <property type="match status" value="1"/>
</dbReference>
<reference evidence="4 5" key="1">
    <citation type="submission" date="2020-05" db="EMBL/GenBank/DDBJ databases">
        <title>Complete genome sequence of of a novel Thermoleptolyngbya strain isolated from hot springs of Ganzi, Sichuan China.</title>
        <authorList>
            <person name="Tang J."/>
            <person name="Daroch M."/>
            <person name="Li L."/>
            <person name="Waleron K."/>
            <person name="Waleron M."/>
            <person name="Waleron M."/>
        </authorList>
    </citation>
    <scope>NUCLEOTIDE SEQUENCE [LARGE SCALE GENOMIC DNA]</scope>
    <source>
        <strain evidence="4 5">PKUAC-SCTA183</strain>
    </source>
</reference>
<dbReference type="AlphaFoldDB" id="A0A6M8BIL1"/>
<proteinExistence type="predicted"/>
<protein>
    <submittedName>
        <fullName evidence="4">ParB N-terminal domain-containing protein</fullName>
    </submittedName>
</protein>
<dbReference type="SUPFAM" id="SSF160975">
    <property type="entry name" value="AF1531-like"/>
    <property type="match status" value="1"/>
</dbReference>
<evidence type="ECO:0000256" key="2">
    <source>
        <dbReference type="SAM" id="MobiDB-lite"/>
    </source>
</evidence>
<dbReference type="Proteomes" id="UP000505210">
    <property type="component" value="Chromosome"/>
</dbReference>
<dbReference type="RefSeq" id="WP_172358311.1">
    <property type="nucleotide sequence ID" value="NZ_CP053661.1"/>
</dbReference>
<dbReference type="SMART" id="SM00470">
    <property type="entry name" value="ParB"/>
    <property type="match status" value="1"/>
</dbReference>
<dbReference type="EMBL" id="CP053661">
    <property type="protein sequence ID" value="QKD84266.1"/>
    <property type="molecule type" value="Genomic_DNA"/>
</dbReference>
<dbReference type="InterPro" id="IPR003115">
    <property type="entry name" value="ParB_N"/>
</dbReference>
<feature type="region of interest" description="Disordered" evidence="2">
    <location>
        <begin position="97"/>
        <end position="119"/>
    </location>
</feature>
<evidence type="ECO:0000256" key="1">
    <source>
        <dbReference type="SAM" id="Coils"/>
    </source>
</evidence>
<evidence type="ECO:0000313" key="4">
    <source>
        <dbReference type="EMBL" id="QKD84266.1"/>
    </source>
</evidence>
<dbReference type="Gene3D" id="3.90.1530.10">
    <property type="entry name" value="Conserved hypothetical protein from pyrococcus furiosus pfu- 392566-001, ParB domain"/>
    <property type="match status" value="1"/>
</dbReference>
<gene>
    <name evidence="4" type="ORF">HPC62_20655</name>
</gene>